<organism evidence="1 2">
    <name type="scientific">Gossypium raimondii</name>
    <name type="common">Peruvian cotton</name>
    <name type="synonym">Gossypium klotzschianum subsp. raimondii</name>
    <dbReference type="NCBI Taxonomy" id="29730"/>
    <lineage>
        <taxon>Eukaryota</taxon>
        <taxon>Viridiplantae</taxon>
        <taxon>Streptophyta</taxon>
        <taxon>Embryophyta</taxon>
        <taxon>Tracheophyta</taxon>
        <taxon>Spermatophyta</taxon>
        <taxon>Magnoliopsida</taxon>
        <taxon>eudicotyledons</taxon>
        <taxon>Gunneridae</taxon>
        <taxon>Pentapetalae</taxon>
        <taxon>rosids</taxon>
        <taxon>malvids</taxon>
        <taxon>Malvales</taxon>
        <taxon>Malvaceae</taxon>
        <taxon>Malvoideae</taxon>
        <taxon>Gossypium</taxon>
    </lineage>
</organism>
<reference evidence="1 2" key="1">
    <citation type="journal article" date="2019" name="Genome Biol. Evol.">
        <title>Insights into the evolution of the New World diploid cottons (Gossypium, subgenus Houzingenia) based on genome sequencing.</title>
        <authorList>
            <person name="Grover C.E."/>
            <person name="Arick M.A. 2nd"/>
            <person name="Thrash A."/>
            <person name="Conover J.L."/>
            <person name="Sanders W.S."/>
            <person name="Peterson D.G."/>
            <person name="Frelichowski J.E."/>
            <person name="Scheffler J.A."/>
            <person name="Scheffler B.E."/>
            <person name="Wendel J.F."/>
        </authorList>
    </citation>
    <scope>NUCLEOTIDE SEQUENCE [LARGE SCALE GENOMIC DNA]</scope>
    <source>
        <strain evidence="1">8</strain>
        <tissue evidence="1">Leaf</tissue>
    </source>
</reference>
<comment type="caution">
    <text evidence="1">The sequence shown here is derived from an EMBL/GenBank/DDBJ whole genome shotgun (WGS) entry which is preliminary data.</text>
</comment>
<gene>
    <name evidence="1" type="ORF">Gorai_021457</name>
</gene>
<evidence type="ECO:0000313" key="2">
    <source>
        <dbReference type="Proteomes" id="UP000593578"/>
    </source>
</evidence>
<accession>A0A7J8NQU0</accession>
<name>A0A7J8NQU0_GOSRA</name>
<evidence type="ECO:0000313" key="1">
    <source>
        <dbReference type="EMBL" id="MBA0579194.1"/>
    </source>
</evidence>
<dbReference type="AlphaFoldDB" id="A0A7J8NQU0"/>
<protein>
    <submittedName>
        <fullName evidence="1">Uncharacterized protein</fullName>
    </submittedName>
</protein>
<dbReference type="Proteomes" id="UP000593578">
    <property type="component" value="Unassembled WGS sequence"/>
</dbReference>
<sequence>MNRFWWHVFVVEGMIT</sequence>
<proteinExistence type="predicted"/>
<dbReference type="EMBL" id="JABEZZ010000001">
    <property type="protein sequence ID" value="MBA0579194.1"/>
    <property type="molecule type" value="Genomic_DNA"/>
</dbReference>